<dbReference type="Proteomes" id="UP000192511">
    <property type="component" value="Unassembled WGS sequence"/>
</dbReference>
<evidence type="ECO:0000313" key="2">
    <source>
        <dbReference type="Proteomes" id="UP000192511"/>
    </source>
</evidence>
<dbReference type="InterPro" id="IPR036412">
    <property type="entry name" value="HAD-like_sf"/>
</dbReference>
<evidence type="ECO:0000313" key="1">
    <source>
        <dbReference type="EMBL" id="PNL62579.1"/>
    </source>
</evidence>
<evidence type="ECO:0008006" key="3">
    <source>
        <dbReference type="Google" id="ProtNLM"/>
    </source>
</evidence>
<keyword evidence="2" id="KW-1185">Reference proteome</keyword>
<dbReference type="Gene3D" id="3.40.50.1000">
    <property type="entry name" value="HAD superfamily/HAD-like"/>
    <property type="match status" value="1"/>
</dbReference>
<dbReference type="GeneID" id="98065021"/>
<reference evidence="1" key="1">
    <citation type="submission" date="2017-12" db="EMBL/GenBank/DDBJ databases">
        <title>FDA dAtabase for Regulatory Grade micrObial Sequences (FDA-ARGOS): Supporting development and validation of Infectious Disease Dx tests.</title>
        <authorList>
            <person name="Kerrigan L."/>
            <person name="Tallon L.J."/>
            <person name="Sadzewicz L."/>
            <person name="Sengamalay N."/>
            <person name="Ott S."/>
            <person name="Godinez A."/>
            <person name="Nagaraj S."/>
            <person name="Vavikolanu K."/>
            <person name="Vyas G."/>
            <person name="Nadendla S."/>
            <person name="Aluvathingal J."/>
            <person name="Sichtig H."/>
        </authorList>
    </citation>
    <scope>NUCLEOTIDE SEQUENCE [LARGE SCALE GENOMIC DNA]</scope>
    <source>
        <strain evidence="1">FDAARGOS_200</strain>
    </source>
</reference>
<sequence length="299" mass="34008">MAIVLAFDVSETLQTGSEHDDNGLGQPMRVGNEVIPGAYSVMVGGQKTAELLQRAQRKGIPIVLVTNNGADLDKEVIQRTLDFFKGYGVHIPPENYMGPEKDTDGSKVPRLESLCQRFNAAKEDIYFFDDSFHNVSEARANGFKAIQVKSPKDLQDGITEVLDAPSATQEAERNPSIPGNNSSFFTNEWDLFEPELKAYISETTRLVRIEFFNHVPTGEYWSMMEKPEKEVILQDFLRKKSRKYETLDIEFRSYLSEETQGIRHKMSPKPTTEAFWNGLDEQSKDRYLQKYEQAVGYAL</sequence>
<accession>A0AAX0WVZ1</accession>
<dbReference type="AlphaFoldDB" id="A0AAX0WVZ1"/>
<gene>
    <name evidence="1" type="ORF">A6J39_015955</name>
</gene>
<comment type="caution">
    <text evidence="1">The sequence shown here is derived from an EMBL/GenBank/DDBJ whole genome shotgun (WGS) entry which is preliminary data.</text>
</comment>
<protein>
    <recommendedName>
        <fullName evidence="3">HAD family hydrolase</fullName>
    </recommendedName>
</protein>
<dbReference type="RefSeq" id="WP_019234971.1">
    <property type="nucleotide sequence ID" value="NZ_CAAAHR010000023.1"/>
</dbReference>
<proteinExistence type="predicted"/>
<organism evidence="1 2">
    <name type="scientific">Legionella anisa</name>
    <dbReference type="NCBI Taxonomy" id="28082"/>
    <lineage>
        <taxon>Bacteria</taxon>
        <taxon>Pseudomonadati</taxon>
        <taxon>Pseudomonadota</taxon>
        <taxon>Gammaproteobacteria</taxon>
        <taxon>Legionellales</taxon>
        <taxon>Legionellaceae</taxon>
        <taxon>Legionella</taxon>
    </lineage>
</organism>
<dbReference type="EMBL" id="NBTX02000004">
    <property type="protein sequence ID" value="PNL62579.1"/>
    <property type="molecule type" value="Genomic_DNA"/>
</dbReference>
<name>A0AAX0WVZ1_9GAMM</name>
<dbReference type="SUPFAM" id="SSF56784">
    <property type="entry name" value="HAD-like"/>
    <property type="match status" value="1"/>
</dbReference>
<dbReference type="InterPro" id="IPR023214">
    <property type="entry name" value="HAD_sf"/>
</dbReference>